<dbReference type="AlphaFoldDB" id="A0AAV0DBK5"/>
<evidence type="ECO:0000313" key="2">
    <source>
        <dbReference type="EMBL" id="CAH9095803.1"/>
    </source>
</evidence>
<dbReference type="PANTHER" id="PTHR43383">
    <property type="entry name" value="NODULIN 6"/>
    <property type="match status" value="1"/>
</dbReference>
<protein>
    <recommendedName>
        <fullName evidence="1">Reverse transcriptase Ty1/copia-type domain-containing protein</fullName>
    </recommendedName>
</protein>
<dbReference type="EMBL" id="CAMAPF010000085">
    <property type="protein sequence ID" value="CAH9095803.1"/>
    <property type="molecule type" value="Genomic_DNA"/>
</dbReference>
<sequence>MAEEFNTLISIYTWELVPFDKSKNVVGSKWIYKTKYNSDESTERHKARLVVQRFNQRAGVDFSKTFSPVIKPITVRVVLTLAISFGWVIRQLDVKNAFLHSHLTEEVYMRQPRGFTHPLLPNHLCGLRKAIYDLKQAPRAWFYRFNSFLLSHQFICNKYDNSLFIYRQNNCVIYLLLYVDDIIITGNSSLSCFFLY</sequence>
<comment type="caution">
    <text evidence="2">The sequence shown here is derived from an EMBL/GenBank/DDBJ whole genome shotgun (WGS) entry which is preliminary data.</text>
</comment>
<evidence type="ECO:0000313" key="3">
    <source>
        <dbReference type="Proteomes" id="UP001152523"/>
    </source>
</evidence>
<dbReference type="SUPFAM" id="SSF56672">
    <property type="entry name" value="DNA/RNA polymerases"/>
    <property type="match status" value="1"/>
</dbReference>
<feature type="domain" description="Reverse transcriptase Ty1/copia-type" evidence="1">
    <location>
        <begin position="13"/>
        <end position="188"/>
    </location>
</feature>
<dbReference type="Proteomes" id="UP001152523">
    <property type="component" value="Unassembled WGS sequence"/>
</dbReference>
<name>A0AAV0DBK5_9ASTE</name>
<dbReference type="PANTHER" id="PTHR43383:SF2">
    <property type="entry name" value="AMIDOHYDROLASE 2 FAMILY PROTEIN"/>
    <property type="match status" value="1"/>
</dbReference>
<dbReference type="Pfam" id="PF07727">
    <property type="entry name" value="RVT_2"/>
    <property type="match status" value="1"/>
</dbReference>
<evidence type="ECO:0000259" key="1">
    <source>
        <dbReference type="Pfam" id="PF07727"/>
    </source>
</evidence>
<organism evidence="2 3">
    <name type="scientific">Cuscuta epithymum</name>
    <dbReference type="NCBI Taxonomy" id="186058"/>
    <lineage>
        <taxon>Eukaryota</taxon>
        <taxon>Viridiplantae</taxon>
        <taxon>Streptophyta</taxon>
        <taxon>Embryophyta</taxon>
        <taxon>Tracheophyta</taxon>
        <taxon>Spermatophyta</taxon>
        <taxon>Magnoliopsida</taxon>
        <taxon>eudicotyledons</taxon>
        <taxon>Gunneridae</taxon>
        <taxon>Pentapetalae</taxon>
        <taxon>asterids</taxon>
        <taxon>lamiids</taxon>
        <taxon>Solanales</taxon>
        <taxon>Convolvulaceae</taxon>
        <taxon>Cuscuteae</taxon>
        <taxon>Cuscuta</taxon>
        <taxon>Cuscuta subgen. Cuscuta</taxon>
    </lineage>
</organism>
<reference evidence="2" key="1">
    <citation type="submission" date="2022-07" db="EMBL/GenBank/DDBJ databases">
        <authorList>
            <person name="Macas J."/>
            <person name="Novak P."/>
            <person name="Neumann P."/>
        </authorList>
    </citation>
    <scope>NUCLEOTIDE SEQUENCE</scope>
</reference>
<dbReference type="InterPro" id="IPR013103">
    <property type="entry name" value="RVT_2"/>
</dbReference>
<gene>
    <name evidence="2" type="ORF">CEPIT_LOCUS13432</name>
</gene>
<keyword evidence="3" id="KW-1185">Reference proteome</keyword>
<dbReference type="InterPro" id="IPR043502">
    <property type="entry name" value="DNA/RNA_pol_sf"/>
</dbReference>
<proteinExistence type="predicted"/>
<accession>A0AAV0DBK5</accession>